<sequence length="177" mass="19836">MSATQGEEHAEEKQRAKKSDLLRQLASLLPPPEEGQTAQVTFGKTGRTVIQILEDTRTQLLRQKGEEEEQAKRHPNVNTCVKKEEESLTIDHTEVLGGISSLPLGLVVVELPEWTIKHVSRSFRAYAESFPTSPAALHTIVPFVHPFDSSKPSVAACKRDEQKLRRVNGRTFEEERG</sequence>
<evidence type="ECO:0000313" key="3">
    <source>
        <dbReference type="EnsemblProtists" id="EKX31182"/>
    </source>
</evidence>
<evidence type="ECO:0000313" key="4">
    <source>
        <dbReference type="Proteomes" id="UP000011087"/>
    </source>
</evidence>
<dbReference type="HOGENOM" id="CLU_1520663_0_0_1"/>
<dbReference type="PaxDb" id="55529-EKX31182"/>
<reference evidence="4" key="2">
    <citation type="submission" date="2012-11" db="EMBL/GenBank/DDBJ databases">
        <authorList>
            <person name="Kuo A."/>
            <person name="Curtis B.A."/>
            <person name="Tanifuji G."/>
            <person name="Burki F."/>
            <person name="Gruber A."/>
            <person name="Irimia M."/>
            <person name="Maruyama S."/>
            <person name="Arias M.C."/>
            <person name="Ball S.G."/>
            <person name="Gile G.H."/>
            <person name="Hirakawa Y."/>
            <person name="Hopkins J.F."/>
            <person name="Rensing S.A."/>
            <person name="Schmutz J."/>
            <person name="Symeonidi A."/>
            <person name="Elias M."/>
            <person name="Eveleigh R.J."/>
            <person name="Herman E.K."/>
            <person name="Klute M.J."/>
            <person name="Nakayama T."/>
            <person name="Obornik M."/>
            <person name="Reyes-Prieto A."/>
            <person name="Armbrust E.V."/>
            <person name="Aves S.J."/>
            <person name="Beiko R.G."/>
            <person name="Coutinho P."/>
            <person name="Dacks J.B."/>
            <person name="Durnford D.G."/>
            <person name="Fast N.M."/>
            <person name="Green B.R."/>
            <person name="Grisdale C."/>
            <person name="Hempe F."/>
            <person name="Henrissat B."/>
            <person name="Hoppner M.P."/>
            <person name="Ishida K.-I."/>
            <person name="Kim E."/>
            <person name="Koreny L."/>
            <person name="Kroth P.G."/>
            <person name="Liu Y."/>
            <person name="Malik S.-B."/>
            <person name="Maier U.G."/>
            <person name="McRose D."/>
            <person name="Mock T."/>
            <person name="Neilson J.A."/>
            <person name="Onodera N.T."/>
            <person name="Poole A.M."/>
            <person name="Pritham E.J."/>
            <person name="Richards T.A."/>
            <person name="Rocap G."/>
            <person name="Roy S.W."/>
            <person name="Sarai C."/>
            <person name="Schaack S."/>
            <person name="Shirato S."/>
            <person name="Slamovits C.H."/>
            <person name="Spencer D.F."/>
            <person name="Suzuki S."/>
            <person name="Worden A.Z."/>
            <person name="Zauner S."/>
            <person name="Barry K."/>
            <person name="Bell C."/>
            <person name="Bharti A.K."/>
            <person name="Crow J.A."/>
            <person name="Grimwood J."/>
            <person name="Kramer R."/>
            <person name="Lindquist E."/>
            <person name="Lucas S."/>
            <person name="Salamov A."/>
            <person name="McFadden G.I."/>
            <person name="Lane C.E."/>
            <person name="Keeling P.J."/>
            <person name="Gray M.W."/>
            <person name="Grigoriev I.V."/>
            <person name="Archibald J.M."/>
        </authorList>
    </citation>
    <scope>NUCLEOTIDE SEQUENCE</scope>
    <source>
        <strain evidence="4">CCMP2712</strain>
    </source>
</reference>
<feature type="region of interest" description="Disordered" evidence="1">
    <location>
        <begin position="1"/>
        <end position="38"/>
    </location>
</feature>
<evidence type="ECO:0000313" key="2">
    <source>
        <dbReference type="EMBL" id="EKX31182.1"/>
    </source>
</evidence>
<accession>L1I508</accession>
<dbReference type="EnsemblProtists" id="EKX31182">
    <property type="protein sequence ID" value="EKX31182"/>
    <property type="gene ID" value="GUITHDRAFT_122612"/>
</dbReference>
<organism evidence="2">
    <name type="scientific">Guillardia theta (strain CCMP2712)</name>
    <name type="common">Cryptophyte</name>
    <dbReference type="NCBI Taxonomy" id="905079"/>
    <lineage>
        <taxon>Eukaryota</taxon>
        <taxon>Cryptophyceae</taxon>
        <taxon>Pyrenomonadales</taxon>
        <taxon>Geminigeraceae</taxon>
        <taxon>Guillardia</taxon>
    </lineage>
</organism>
<dbReference type="Proteomes" id="UP000011087">
    <property type="component" value="Unassembled WGS sequence"/>
</dbReference>
<feature type="compositionally biased region" description="Basic and acidic residues" evidence="1">
    <location>
        <begin position="1"/>
        <end position="21"/>
    </location>
</feature>
<dbReference type="EMBL" id="JH993337">
    <property type="protein sequence ID" value="EKX31182.1"/>
    <property type="molecule type" value="Genomic_DNA"/>
</dbReference>
<protein>
    <submittedName>
        <fullName evidence="2 3">Uncharacterized protein</fullName>
    </submittedName>
</protein>
<dbReference type="AlphaFoldDB" id="L1I508"/>
<dbReference type="KEGG" id="gtt:GUITHDRAFT_122612"/>
<reference evidence="3" key="3">
    <citation type="submission" date="2015-06" db="UniProtKB">
        <authorList>
            <consortium name="EnsemblProtists"/>
        </authorList>
    </citation>
    <scope>IDENTIFICATION</scope>
</reference>
<evidence type="ECO:0000256" key="1">
    <source>
        <dbReference type="SAM" id="MobiDB-lite"/>
    </source>
</evidence>
<reference evidence="2 4" key="1">
    <citation type="journal article" date="2012" name="Nature">
        <title>Algal genomes reveal evolutionary mosaicism and the fate of nucleomorphs.</title>
        <authorList>
            <consortium name="DOE Joint Genome Institute"/>
            <person name="Curtis B.A."/>
            <person name="Tanifuji G."/>
            <person name="Burki F."/>
            <person name="Gruber A."/>
            <person name="Irimia M."/>
            <person name="Maruyama S."/>
            <person name="Arias M.C."/>
            <person name="Ball S.G."/>
            <person name="Gile G.H."/>
            <person name="Hirakawa Y."/>
            <person name="Hopkins J.F."/>
            <person name="Kuo A."/>
            <person name="Rensing S.A."/>
            <person name="Schmutz J."/>
            <person name="Symeonidi A."/>
            <person name="Elias M."/>
            <person name="Eveleigh R.J."/>
            <person name="Herman E.K."/>
            <person name="Klute M.J."/>
            <person name="Nakayama T."/>
            <person name="Obornik M."/>
            <person name="Reyes-Prieto A."/>
            <person name="Armbrust E.V."/>
            <person name="Aves S.J."/>
            <person name="Beiko R.G."/>
            <person name="Coutinho P."/>
            <person name="Dacks J.B."/>
            <person name="Durnford D.G."/>
            <person name="Fast N.M."/>
            <person name="Green B.R."/>
            <person name="Grisdale C.J."/>
            <person name="Hempel F."/>
            <person name="Henrissat B."/>
            <person name="Hoppner M.P."/>
            <person name="Ishida K."/>
            <person name="Kim E."/>
            <person name="Koreny L."/>
            <person name="Kroth P.G."/>
            <person name="Liu Y."/>
            <person name="Malik S.B."/>
            <person name="Maier U.G."/>
            <person name="McRose D."/>
            <person name="Mock T."/>
            <person name="Neilson J.A."/>
            <person name="Onodera N.T."/>
            <person name="Poole A.M."/>
            <person name="Pritham E.J."/>
            <person name="Richards T.A."/>
            <person name="Rocap G."/>
            <person name="Roy S.W."/>
            <person name="Sarai C."/>
            <person name="Schaack S."/>
            <person name="Shirato S."/>
            <person name="Slamovits C.H."/>
            <person name="Spencer D.F."/>
            <person name="Suzuki S."/>
            <person name="Worden A.Z."/>
            <person name="Zauner S."/>
            <person name="Barry K."/>
            <person name="Bell C."/>
            <person name="Bharti A.K."/>
            <person name="Crow J.A."/>
            <person name="Grimwood J."/>
            <person name="Kramer R."/>
            <person name="Lindquist E."/>
            <person name="Lucas S."/>
            <person name="Salamov A."/>
            <person name="McFadden G.I."/>
            <person name="Lane C.E."/>
            <person name="Keeling P.J."/>
            <person name="Gray M.W."/>
            <person name="Grigoriev I.V."/>
            <person name="Archibald J.M."/>
        </authorList>
    </citation>
    <scope>NUCLEOTIDE SEQUENCE</scope>
    <source>
        <strain evidence="2 4">CCMP2712</strain>
    </source>
</reference>
<gene>
    <name evidence="2" type="ORF">GUITHDRAFT_122612</name>
</gene>
<proteinExistence type="predicted"/>
<name>L1I508_GUITC</name>
<keyword evidence="4" id="KW-1185">Reference proteome</keyword>
<dbReference type="RefSeq" id="XP_005818162.1">
    <property type="nucleotide sequence ID" value="XM_005818105.1"/>
</dbReference>
<dbReference type="GeneID" id="17287904"/>